<organism evidence="3 4">
    <name type="scientific">Microbispora corallina</name>
    <dbReference type="NCBI Taxonomy" id="83302"/>
    <lineage>
        <taxon>Bacteria</taxon>
        <taxon>Bacillati</taxon>
        <taxon>Actinomycetota</taxon>
        <taxon>Actinomycetes</taxon>
        <taxon>Streptosporangiales</taxon>
        <taxon>Streptosporangiaceae</taxon>
        <taxon>Microbispora</taxon>
    </lineage>
</organism>
<gene>
    <name evidence="3" type="ORF">Mco01_76110</name>
</gene>
<feature type="region of interest" description="Disordered" evidence="1">
    <location>
        <begin position="1"/>
        <end position="41"/>
    </location>
</feature>
<keyword evidence="2" id="KW-1133">Transmembrane helix</keyword>
<keyword evidence="2" id="KW-0812">Transmembrane</keyword>
<dbReference type="EMBL" id="BOOC01000064">
    <property type="protein sequence ID" value="GIH44611.1"/>
    <property type="molecule type" value="Genomic_DNA"/>
</dbReference>
<dbReference type="SUPFAM" id="SSF81995">
    <property type="entry name" value="beta-sandwich domain of Sec23/24"/>
    <property type="match status" value="1"/>
</dbReference>
<reference evidence="3 4" key="1">
    <citation type="submission" date="2021-01" db="EMBL/GenBank/DDBJ databases">
        <title>Whole genome shotgun sequence of Microbispora corallina NBRC 16416.</title>
        <authorList>
            <person name="Komaki H."/>
            <person name="Tamura T."/>
        </authorList>
    </citation>
    <scope>NUCLEOTIDE SEQUENCE [LARGE SCALE GENOMIC DNA]</scope>
    <source>
        <strain evidence="3 4">NBRC 16416</strain>
    </source>
</reference>
<protein>
    <recommendedName>
        <fullName evidence="5">DUF4190 domain-containing protein</fullName>
    </recommendedName>
</protein>
<feature type="transmembrane region" description="Helical" evidence="2">
    <location>
        <begin position="68"/>
        <end position="101"/>
    </location>
</feature>
<evidence type="ECO:0000256" key="1">
    <source>
        <dbReference type="SAM" id="MobiDB-lite"/>
    </source>
</evidence>
<dbReference type="RefSeq" id="WP_204061594.1">
    <property type="nucleotide sequence ID" value="NZ_BAAAGP010000030.1"/>
</dbReference>
<comment type="caution">
    <text evidence="3">The sequence shown here is derived from an EMBL/GenBank/DDBJ whole genome shotgun (WGS) entry which is preliminary data.</text>
</comment>
<keyword evidence="4" id="KW-1185">Reference proteome</keyword>
<evidence type="ECO:0000256" key="2">
    <source>
        <dbReference type="SAM" id="Phobius"/>
    </source>
</evidence>
<evidence type="ECO:0008006" key="5">
    <source>
        <dbReference type="Google" id="ProtNLM"/>
    </source>
</evidence>
<evidence type="ECO:0000313" key="3">
    <source>
        <dbReference type="EMBL" id="GIH44611.1"/>
    </source>
</evidence>
<sequence length="179" mass="18392">MSTPYGPQGPQQPVPPYGGPQPQGPQFGPPPGQQFGPQYGPPNGYAPQPAYGYGMPAPAPEPRNGFGIAALICAILGLLCAIMPILFLVGGPLSVIAIGLAFAGRARVTRGTATNKGTNTAALIIGILALLAAINGARIVFTAVNEFGNQVQHISNDNQKTIDCIGKATTPEEMSNCVN</sequence>
<dbReference type="Proteomes" id="UP000603904">
    <property type="component" value="Unassembled WGS sequence"/>
</dbReference>
<accession>A0ABQ4GC03</accession>
<feature type="transmembrane region" description="Helical" evidence="2">
    <location>
        <begin position="121"/>
        <end position="141"/>
    </location>
</feature>
<keyword evidence="2" id="KW-0472">Membrane</keyword>
<name>A0ABQ4GC03_9ACTN</name>
<feature type="compositionally biased region" description="Pro residues" evidence="1">
    <location>
        <begin position="10"/>
        <end position="32"/>
    </location>
</feature>
<evidence type="ECO:0000313" key="4">
    <source>
        <dbReference type="Proteomes" id="UP000603904"/>
    </source>
</evidence>
<proteinExistence type="predicted"/>